<evidence type="ECO:0000313" key="3">
    <source>
        <dbReference type="Proteomes" id="UP000178485"/>
    </source>
</evidence>
<sequence>MAKINVKDKEISIISIAETDFISITDIAKYKNPNNADDVIKNWMRNRNTIELLGLWETIHNPDFKPVEFDGFRREAGLNSFVLTPKK</sequence>
<accession>A0A1G4G4M9</accession>
<dbReference type="SMART" id="SM01252">
    <property type="entry name" value="KilA-N"/>
    <property type="match status" value="1"/>
</dbReference>
<feature type="domain" description="KilA/APSES-type HTH DNA-binding" evidence="1">
    <location>
        <begin position="10"/>
        <end position="87"/>
    </location>
</feature>
<reference evidence="2 3" key="1">
    <citation type="submission" date="2016-08" db="EMBL/GenBank/DDBJ databases">
        <authorList>
            <person name="Seilhamer J.J."/>
        </authorList>
    </citation>
    <scope>NUCLEOTIDE SEQUENCE [LARGE SCALE GENOMIC DNA]</scope>
    <source>
        <strain evidence="2">ING2-E5A</strain>
    </source>
</reference>
<organism evidence="2 3">
    <name type="scientific">Petrimonas mucosa</name>
    <dbReference type="NCBI Taxonomy" id="1642646"/>
    <lineage>
        <taxon>Bacteria</taxon>
        <taxon>Pseudomonadati</taxon>
        <taxon>Bacteroidota</taxon>
        <taxon>Bacteroidia</taxon>
        <taxon>Bacteroidales</taxon>
        <taxon>Dysgonomonadaceae</taxon>
        <taxon>Petrimonas</taxon>
    </lineage>
</organism>
<evidence type="ECO:0000259" key="1">
    <source>
        <dbReference type="SMART" id="SM01252"/>
    </source>
</evidence>
<dbReference type="KEGG" id="pmuc:ING2E5A_0568"/>
<dbReference type="EMBL" id="LT608328">
    <property type="protein sequence ID" value="SCM55783.1"/>
    <property type="molecule type" value="Genomic_DNA"/>
</dbReference>
<dbReference type="STRING" id="1642646.ING2E5A_0568"/>
<dbReference type="AlphaFoldDB" id="A0A1G4G4M9"/>
<protein>
    <recommendedName>
        <fullName evidence="1">KilA/APSES-type HTH DNA-binding domain-containing protein</fullName>
    </recommendedName>
</protein>
<dbReference type="Pfam" id="PF04383">
    <property type="entry name" value="KilA-N"/>
    <property type="match status" value="1"/>
</dbReference>
<name>A0A1G4G4M9_9BACT</name>
<dbReference type="Proteomes" id="UP000178485">
    <property type="component" value="Chromosome i"/>
</dbReference>
<keyword evidence="3" id="KW-1185">Reference proteome</keyword>
<proteinExistence type="predicted"/>
<gene>
    <name evidence="2" type="ORF">ING2E5A_0568</name>
</gene>
<dbReference type="InterPro" id="IPR018004">
    <property type="entry name" value="KilA/APSES_HTH"/>
</dbReference>
<evidence type="ECO:0000313" key="2">
    <source>
        <dbReference type="EMBL" id="SCM55783.1"/>
    </source>
</evidence>